<dbReference type="eggNOG" id="ENOG502T9ZC">
    <property type="taxonomic scope" value="Eukaryota"/>
</dbReference>
<evidence type="ECO:0000256" key="1">
    <source>
        <dbReference type="SAM" id="MobiDB-lite"/>
    </source>
</evidence>
<gene>
    <name evidence="2" type="ORF">CSUB01_12044</name>
</gene>
<reference evidence="3" key="1">
    <citation type="journal article" date="2014" name="Genome Announc.">
        <title>Draft genome sequence of Colletotrichum sublineola, a destructive pathogen of cultivated sorghum.</title>
        <authorList>
            <person name="Baroncelli R."/>
            <person name="Sanz-Martin J.M."/>
            <person name="Rech G.E."/>
            <person name="Sukno S.A."/>
            <person name="Thon M.R."/>
        </authorList>
    </citation>
    <scope>NUCLEOTIDE SEQUENCE [LARGE SCALE GENOMIC DNA]</scope>
    <source>
        <strain evidence="3">TX430BB</strain>
    </source>
</reference>
<accession>A0A066XVR5</accession>
<evidence type="ECO:0000313" key="3">
    <source>
        <dbReference type="Proteomes" id="UP000027238"/>
    </source>
</evidence>
<feature type="region of interest" description="Disordered" evidence="1">
    <location>
        <begin position="1"/>
        <end position="28"/>
    </location>
</feature>
<keyword evidence="3" id="KW-1185">Reference proteome</keyword>
<dbReference type="AlphaFoldDB" id="A0A066XVR5"/>
<dbReference type="EMBL" id="JMSE01000407">
    <property type="protein sequence ID" value="KDN70055.1"/>
    <property type="molecule type" value="Genomic_DNA"/>
</dbReference>
<protein>
    <submittedName>
        <fullName evidence="2">Uncharacterized protein</fullName>
    </submittedName>
</protein>
<name>A0A066XVR5_COLSU</name>
<comment type="caution">
    <text evidence="2">The sequence shown here is derived from an EMBL/GenBank/DDBJ whole genome shotgun (WGS) entry which is preliminary data.</text>
</comment>
<evidence type="ECO:0000313" key="2">
    <source>
        <dbReference type="EMBL" id="KDN70055.1"/>
    </source>
</evidence>
<organism evidence="2 3">
    <name type="scientific">Colletotrichum sublineola</name>
    <name type="common">Sorghum anthracnose fungus</name>
    <dbReference type="NCBI Taxonomy" id="1173701"/>
    <lineage>
        <taxon>Eukaryota</taxon>
        <taxon>Fungi</taxon>
        <taxon>Dikarya</taxon>
        <taxon>Ascomycota</taxon>
        <taxon>Pezizomycotina</taxon>
        <taxon>Sordariomycetes</taxon>
        <taxon>Hypocreomycetidae</taxon>
        <taxon>Glomerellales</taxon>
        <taxon>Glomerellaceae</taxon>
        <taxon>Colletotrichum</taxon>
        <taxon>Colletotrichum graminicola species complex</taxon>
    </lineage>
</organism>
<proteinExistence type="predicted"/>
<dbReference type="OrthoDB" id="4849416at2759"/>
<feature type="region of interest" description="Disordered" evidence="1">
    <location>
        <begin position="143"/>
        <end position="163"/>
    </location>
</feature>
<feature type="non-terminal residue" evidence="2">
    <location>
        <position position="247"/>
    </location>
</feature>
<sequence length="247" mass="27924">MMPSLLGKHQRAASDPTEMRLAKQPKPAPLKFHSATEAGVPSKPKATVDVQPQIGSTGYLLTTDLWFPRRTLALYVGKGRTEFLVHEHLIPPEIIRAMSSSSPEGVTEIYLEDEEPDVVGLMVRWCYRGKFPTFRGRQAAPKVEDNFTNTPGPSVPDTDSGESCPEKYQTLRIYFEACNSEGVQEIISFEEKRLNMYNNNAKISTIRNYLQDVEGIPMLEQSNEQVRAELLQLKFVRLSQMAVKYGW</sequence>
<dbReference type="Proteomes" id="UP000027238">
    <property type="component" value="Unassembled WGS sequence"/>
</dbReference>
<dbReference type="HOGENOM" id="CLU_1126801_0_0_1"/>